<proteinExistence type="predicted"/>
<evidence type="ECO:0000313" key="2">
    <source>
        <dbReference type="Proteomes" id="UP001055072"/>
    </source>
</evidence>
<sequence length="676" mass="75028">MAVPTFARLSRFIGSIFAPATAIFGFSCLLTFIFVLYQPHLGPGAVQRLGWQSWDPISDIAAGAASQSATGGNESEDIAVPSSGAIDGPVDWWNVTAPDETHDYASLPLDVWDPLMPHDTGFSEIEIASCFIDPFAIPYLASDICSPSTTKEQDAQNGKWVKVGPNLNFQGYSFMNVYYRRTRRLDTPLVIDIKILGEHDTPSPFSSAWVKVSKPVSPRGPKRYLWYLKGKTMAEMSNEEKRNIITEIDVTYGDDVAWYGFDHLVPPVADKDSAKKLEAVSLTIRRGVKLPPKAGPLHFSHDGNFKIMQIADLHFSVGEGVCRDTTISPCTASDNLTMTLLARVLDQEKPDLVVFTGDQLNGQGTSWDSRAVLAKFAREVTKRQIPWAAIFGNHDDEDGDSREIQIKYMQGLPYSLVQQGPKDIHGVGNYVLKVYSADSSKTQLLTLYFLDSGAYSNGKWDLFGLFHGTEYDWIHQDQIDWFLEESSRISTIERPFAPDGVKDIGGVWSRQDQVTPQLRLAKPNAMMFFHIPLAEAYSAADKDPITGKPLDVGIHDEESPGNAKHQDGFFHKGLLQAMESEHRGVGSAREVKVVANGHSHVTENCRRIKGIWSCFGGGGSYSGYGRIGFDRRFRIYQISDYGETIHTYKHTESIDMLDWQILSGQGAPGPSKRRSG</sequence>
<reference evidence="1" key="1">
    <citation type="journal article" date="2021" name="Environ. Microbiol.">
        <title>Gene family expansions and transcriptome signatures uncover fungal adaptations to wood decay.</title>
        <authorList>
            <person name="Hage H."/>
            <person name="Miyauchi S."/>
            <person name="Viragh M."/>
            <person name="Drula E."/>
            <person name="Min B."/>
            <person name="Chaduli D."/>
            <person name="Navarro D."/>
            <person name="Favel A."/>
            <person name="Norest M."/>
            <person name="Lesage-Meessen L."/>
            <person name="Balint B."/>
            <person name="Merenyi Z."/>
            <person name="de Eugenio L."/>
            <person name="Morin E."/>
            <person name="Martinez A.T."/>
            <person name="Baldrian P."/>
            <person name="Stursova M."/>
            <person name="Martinez M.J."/>
            <person name="Novotny C."/>
            <person name="Magnuson J.K."/>
            <person name="Spatafora J.W."/>
            <person name="Maurice S."/>
            <person name="Pangilinan J."/>
            <person name="Andreopoulos W."/>
            <person name="LaButti K."/>
            <person name="Hundley H."/>
            <person name="Na H."/>
            <person name="Kuo A."/>
            <person name="Barry K."/>
            <person name="Lipzen A."/>
            <person name="Henrissat B."/>
            <person name="Riley R."/>
            <person name="Ahrendt S."/>
            <person name="Nagy L.G."/>
            <person name="Grigoriev I.V."/>
            <person name="Martin F."/>
            <person name="Rosso M.N."/>
        </authorList>
    </citation>
    <scope>NUCLEOTIDE SEQUENCE</scope>
    <source>
        <strain evidence="1">CBS 384.51</strain>
    </source>
</reference>
<protein>
    <submittedName>
        <fullName evidence="1">Metallo-dependent phosphatase</fullName>
    </submittedName>
</protein>
<accession>A0ACB8TVD7</accession>
<comment type="caution">
    <text evidence="1">The sequence shown here is derived from an EMBL/GenBank/DDBJ whole genome shotgun (WGS) entry which is preliminary data.</text>
</comment>
<dbReference type="Proteomes" id="UP001055072">
    <property type="component" value="Unassembled WGS sequence"/>
</dbReference>
<organism evidence="1 2">
    <name type="scientific">Irpex rosettiformis</name>
    <dbReference type="NCBI Taxonomy" id="378272"/>
    <lineage>
        <taxon>Eukaryota</taxon>
        <taxon>Fungi</taxon>
        <taxon>Dikarya</taxon>
        <taxon>Basidiomycota</taxon>
        <taxon>Agaricomycotina</taxon>
        <taxon>Agaricomycetes</taxon>
        <taxon>Polyporales</taxon>
        <taxon>Irpicaceae</taxon>
        <taxon>Irpex</taxon>
    </lineage>
</organism>
<keyword evidence="2" id="KW-1185">Reference proteome</keyword>
<gene>
    <name evidence="1" type="ORF">BDY19DRAFT_895992</name>
</gene>
<name>A0ACB8TVD7_9APHY</name>
<evidence type="ECO:0000313" key="1">
    <source>
        <dbReference type="EMBL" id="KAI0085829.1"/>
    </source>
</evidence>
<dbReference type="EMBL" id="MU274928">
    <property type="protein sequence ID" value="KAI0085829.1"/>
    <property type="molecule type" value="Genomic_DNA"/>
</dbReference>